<evidence type="ECO:0000313" key="8">
    <source>
        <dbReference type="Proteomes" id="UP000032458"/>
    </source>
</evidence>
<feature type="domain" description="CobW C-terminal" evidence="6">
    <location>
        <begin position="259"/>
        <end position="354"/>
    </location>
</feature>
<protein>
    <submittedName>
        <fullName evidence="7">Cobalamin biosynthesis protein</fullName>
    </submittedName>
</protein>
<dbReference type="InterPro" id="IPR027417">
    <property type="entry name" value="P-loop_NTPase"/>
</dbReference>
<dbReference type="InterPro" id="IPR003495">
    <property type="entry name" value="CobW/HypB/UreG_nucleotide-bd"/>
</dbReference>
<dbReference type="RefSeq" id="WP_030069937.1">
    <property type="nucleotide sequence ID" value="NZ_JRKI01000034.1"/>
</dbReference>
<evidence type="ECO:0000256" key="5">
    <source>
        <dbReference type="ARBA" id="ARBA00049117"/>
    </source>
</evidence>
<dbReference type="Gene3D" id="3.40.50.300">
    <property type="entry name" value="P-loop containing nucleotide triphosphate hydrolases"/>
    <property type="match status" value="1"/>
</dbReference>
<dbReference type="SMART" id="SM00833">
    <property type="entry name" value="CobW_C"/>
    <property type="match status" value="1"/>
</dbReference>
<comment type="caution">
    <text evidence="7">The sequence shown here is derived from an EMBL/GenBank/DDBJ whole genome shotgun (WGS) entry which is preliminary data.</text>
</comment>
<dbReference type="GO" id="GO:0016787">
    <property type="term" value="F:hydrolase activity"/>
    <property type="evidence" value="ECO:0007669"/>
    <property type="project" value="UniProtKB-KW"/>
</dbReference>
<comment type="catalytic activity">
    <reaction evidence="5">
        <text>GTP + H2O = GDP + phosphate + H(+)</text>
        <dbReference type="Rhea" id="RHEA:19669"/>
        <dbReference type="ChEBI" id="CHEBI:15377"/>
        <dbReference type="ChEBI" id="CHEBI:15378"/>
        <dbReference type="ChEBI" id="CHEBI:37565"/>
        <dbReference type="ChEBI" id="CHEBI:43474"/>
        <dbReference type="ChEBI" id="CHEBI:58189"/>
    </reaction>
    <physiologicalReaction direction="left-to-right" evidence="5">
        <dbReference type="Rhea" id="RHEA:19670"/>
    </physiologicalReaction>
</comment>
<dbReference type="Gene3D" id="3.30.1220.10">
    <property type="entry name" value="CobW-like, C-terminal domain"/>
    <property type="match status" value="1"/>
</dbReference>
<evidence type="ECO:0000256" key="2">
    <source>
        <dbReference type="ARBA" id="ARBA00022801"/>
    </source>
</evidence>
<dbReference type="AlphaFoldDB" id="A0A0D7CH02"/>
<dbReference type="GO" id="GO:0000166">
    <property type="term" value="F:nucleotide binding"/>
    <property type="evidence" value="ECO:0007669"/>
    <property type="project" value="UniProtKB-KW"/>
</dbReference>
<dbReference type="Pfam" id="PF02492">
    <property type="entry name" value="cobW"/>
    <property type="match status" value="1"/>
</dbReference>
<keyword evidence="3" id="KW-0143">Chaperone</keyword>
<evidence type="ECO:0000256" key="4">
    <source>
        <dbReference type="ARBA" id="ARBA00034320"/>
    </source>
</evidence>
<dbReference type="Pfam" id="PF07683">
    <property type="entry name" value="CobW_C"/>
    <property type="match status" value="1"/>
</dbReference>
<evidence type="ECO:0000313" key="7">
    <source>
        <dbReference type="EMBL" id="KIZ15549.1"/>
    </source>
</evidence>
<dbReference type="PATRIC" id="fig|1240678.4.peg.6167"/>
<gene>
    <name evidence="7" type="ORF">SNA_28870</name>
</gene>
<dbReference type="Proteomes" id="UP000032458">
    <property type="component" value="Unassembled WGS sequence"/>
</dbReference>
<evidence type="ECO:0000256" key="3">
    <source>
        <dbReference type="ARBA" id="ARBA00023186"/>
    </source>
</evidence>
<dbReference type="InterPro" id="IPR011629">
    <property type="entry name" value="CobW-like_C"/>
</dbReference>
<dbReference type="EMBL" id="JRKI01000034">
    <property type="protein sequence ID" value="KIZ15549.1"/>
    <property type="molecule type" value="Genomic_DNA"/>
</dbReference>
<dbReference type="PANTHER" id="PTHR43603:SF1">
    <property type="entry name" value="ZINC-REGULATED GTPASE METALLOPROTEIN ACTIVATOR 1"/>
    <property type="match status" value="1"/>
</dbReference>
<reference evidence="7 8" key="1">
    <citation type="submission" date="2014-09" db="EMBL/GenBank/DDBJ databases">
        <title>Draft genome sequence of Streptomyces natalensis ATCC 27448, producer of the antifungal pimaricin.</title>
        <authorList>
            <person name="Mendes M.V."/>
            <person name="Beites T."/>
            <person name="Pires S."/>
            <person name="Santos C.L."/>
            <person name="Moradas-Ferreira P."/>
        </authorList>
    </citation>
    <scope>NUCLEOTIDE SEQUENCE [LARGE SCALE GENOMIC DNA]</scope>
    <source>
        <strain evidence="7 8">ATCC 27448</strain>
    </source>
</reference>
<dbReference type="CDD" id="cd03112">
    <property type="entry name" value="CobW-like"/>
    <property type="match status" value="1"/>
</dbReference>
<evidence type="ECO:0000259" key="6">
    <source>
        <dbReference type="SMART" id="SM00833"/>
    </source>
</evidence>
<dbReference type="InterPro" id="IPR051927">
    <property type="entry name" value="Zn_Chap_cDPG_Synth"/>
</dbReference>
<keyword evidence="2" id="KW-0378">Hydrolase</keyword>
<dbReference type="PANTHER" id="PTHR43603">
    <property type="entry name" value="COBW DOMAIN-CONTAINING PROTEIN DDB_G0274527"/>
    <property type="match status" value="1"/>
</dbReference>
<name>A0A0D7CH02_9ACTN</name>
<organism evidence="7 8">
    <name type="scientific">Streptomyces natalensis ATCC 27448</name>
    <dbReference type="NCBI Taxonomy" id="1240678"/>
    <lineage>
        <taxon>Bacteria</taxon>
        <taxon>Bacillati</taxon>
        <taxon>Actinomycetota</taxon>
        <taxon>Actinomycetes</taxon>
        <taxon>Kitasatosporales</taxon>
        <taxon>Streptomycetaceae</taxon>
        <taxon>Streptomyces</taxon>
    </lineage>
</organism>
<evidence type="ECO:0000256" key="1">
    <source>
        <dbReference type="ARBA" id="ARBA00022741"/>
    </source>
</evidence>
<accession>A0A0D7CH02</accession>
<dbReference type="InterPro" id="IPR036627">
    <property type="entry name" value="CobW-likC_sf"/>
</dbReference>
<dbReference type="SUPFAM" id="SSF52540">
    <property type="entry name" value="P-loop containing nucleoside triphosphate hydrolases"/>
    <property type="match status" value="1"/>
</dbReference>
<keyword evidence="8" id="KW-1185">Reference proteome</keyword>
<keyword evidence="1" id="KW-0547">Nucleotide-binding</keyword>
<sequence length="392" mass="42813">MPSDRLLPVTVLSGFLGAGKTTLLNHVLGNREGLRVAVIVNDMSEVNIDAALVRGGEAALSHTEERLVEMTNGCICCTLRDDLLEEVDRLAREGRFDHLLIESSGISEPMPVAATFAFTRDDGATLGDVARLDTMVTVVDAANFLPELTRGDELVERGLDQYEDDERTVSDLLMDQIEFADVIVLNKLDLVTGADANLLRAAVARLNPSARIVQVRHGQVDPAEILGTGRFDMEKAQQAPGWVAELNGDHVPETEEYGISSLLFRADRPFHPERLWHFVTEDLDSGAYGGILRSKGFFRLASRPAVTGLWSQAGVVARFEPAGVRSGEQQAQELVFIGTALRKEALTERLAACLLQDDESTAELDDPFPSWETYGIDDACEHEHAHEAVPAG</sequence>
<comment type="similarity">
    <text evidence="4">Belongs to the SIMIBI class G3E GTPase family. ZNG1 subfamily.</text>
</comment>
<proteinExistence type="inferred from homology"/>